<dbReference type="InterPro" id="IPR008995">
    <property type="entry name" value="Mo/tungstate-bd_C_term_dom"/>
</dbReference>
<dbReference type="SUPFAM" id="SSF50331">
    <property type="entry name" value="MOP-like"/>
    <property type="match status" value="2"/>
</dbReference>
<comment type="similarity">
    <text evidence="1 5">Belongs to the ModE family.</text>
</comment>
<dbReference type="InterPro" id="IPR036390">
    <property type="entry name" value="WH_DNA-bd_sf"/>
</dbReference>
<evidence type="ECO:0000256" key="1">
    <source>
        <dbReference type="ARBA" id="ARBA00008110"/>
    </source>
</evidence>
<feature type="domain" description="Mop" evidence="7">
    <location>
        <begin position="123"/>
        <end position="189"/>
    </location>
</feature>
<dbReference type="InterPro" id="IPR016462">
    <property type="entry name" value="ModE"/>
</dbReference>
<keyword evidence="2 5" id="KW-0813">Transport</keyword>
<sequence>MDVEAQLTLSQNGKLFANPKRIALLKAIQQTGSISQGAKLAGISYKAAHDAVKDMNSRAEAPLIDSEKGGKGGGGASLTRHGLRMVQMYELLETIQTMGLQALNDENVPLHSLLGIMSRMSLQTSARNQLFGTITDIQPHSLHDLVTISLDDQQTLTASITRGSTRRLKLDIGKDVVALIKGPAVSVTTQPLPSEKGFINQLKGVVESVSTDEDATEVVIKISDNDAVYALMDHEAKAPATIKTGMTAYASFSPAQVIVATLT</sequence>
<keyword evidence="3 5" id="KW-0500">Molybdenum</keyword>
<feature type="region of interest" description="Required for dimer formation and molybdate binding" evidence="6">
    <location>
        <begin position="124"/>
        <end position="132"/>
    </location>
</feature>
<evidence type="ECO:0000256" key="6">
    <source>
        <dbReference type="PIRSR" id="PIRSR005763-1"/>
    </source>
</evidence>
<evidence type="ECO:0000313" key="8">
    <source>
        <dbReference type="EMBL" id="KLV10600.1"/>
    </source>
</evidence>
<dbReference type="PANTHER" id="PTHR30432">
    <property type="entry name" value="TRANSCRIPTIONAL REGULATOR MODE"/>
    <property type="match status" value="1"/>
</dbReference>
<dbReference type="OrthoDB" id="9800709at2"/>
<evidence type="ECO:0000256" key="4">
    <source>
        <dbReference type="ARBA" id="ARBA00022737"/>
    </source>
</evidence>
<dbReference type="STRING" id="320778.ABT57_08775"/>
<dbReference type="Gene3D" id="1.10.10.10">
    <property type="entry name" value="Winged helix-like DNA-binding domain superfamily/Winged helix DNA-binding domain"/>
    <property type="match status" value="1"/>
</dbReference>
<organism evidence="8 9">
    <name type="scientific">Photobacterium ganghwense</name>
    <dbReference type="NCBI Taxonomy" id="320778"/>
    <lineage>
        <taxon>Bacteria</taxon>
        <taxon>Pseudomonadati</taxon>
        <taxon>Pseudomonadota</taxon>
        <taxon>Gammaproteobacteria</taxon>
        <taxon>Vibrionales</taxon>
        <taxon>Vibrionaceae</taxon>
        <taxon>Photobacterium</taxon>
    </lineage>
</organism>
<proteinExistence type="inferred from homology"/>
<dbReference type="NCBIfam" id="TIGR00637">
    <property type="entry name" value="ModE_repress"/>
    <property type="match status" value="1"/>
</dbReference>
<name>A0A0J1HG50_9GAMM</name>
<evidence type="ECO:0000256" key="5">
    <source>
        <dbReference type="PIRNR" id="PIRNR005763"/>
    </source>
</evidence>
<protein>
    <submittedName>
        <fullName evidence="8">ModE family transcriptional regulator</fullName>
    </submittedName>
</protein>
<dbReference type="PIRSF" id="PIRSF005763">
    <property type="entry name" value="Txn_reg_ModE"/>
    <property type="match status" value="1"/>
</dbReference>
<dbReference type="AlphaFoldDB" id="A0A0J1HG50"/>
<dbReference type="GO" id="GO:0030151">
    <property type="term" value="F:molybdenum ion binding"/>
    <property type="evidence" value="ECO:0007669"/>
    <property type="project" value="UniProtKB-UniRule"/>
</dbReference>
<evidence type="ECO:0000259" key="7">
    <source>
        <dbReference type="PROSITE" id="PS51866"/>
    </source>
</evidence>
<dbReference type="RefSeq" id="WP_047884765.1">
    <property type="nucleotide sequence ID" value="NZ_CP071326.1"/>
</dbReference>
<evidence type="ECO:0000256" key="2">
    <source>
        <dbReference type="ARBA" id="ARBA00022448"/>
    </source>
</evidence>
<keyword evidence="9" id="KW-1185">Reference proteome</keyword>
<dbReference type="EMBL" id="LDOU01000006">
    <property type="protein sequence ID" value="KLV10600.1"/>
    <property type="molecule type" value="Genomic_DNA"/>
</dbReference>
<evidence type="ECO:0000256" key="3">
    <source>
        <dbReference type="ARBA" id="ARBA00022505"/>
    </source>
</evidence>
<dbReference type="PATRIC" id="fig|320778.3.peg.1907"/>
<dbReference type="InterPro" id="IPR051815">
    <property type="entry name" value="Molybdate_resp_trans_reg"/>
</dbReference>
<reference evidence="8 9" key="1">
    <citation type="submission" date="2015-05" db="EMBL/GenBank/DDBJ databases">
        <title>Photobacterium galathea sp. nov.</title>
        <authorList>
            <person name="Machado H."/>
            <person name="Gram L."/>
        </authorList>
    </citation>
    <scope>NUCLEOTIDE SEQUENCE [LARGE SCALE GENOMIC DNA]</scope>
    <source>
        <strain evidence="8 9">DSM 22954</strain>
    </source>
</reference>
<dbReference type="Pfam" id="PF03459">
    <property type="entry name" value="TOBE"/>
    <property type="match status" value="1"/>
</dbReference>
<accession>A0A0J1HG50</accession>
<dbReference type="GO" id="GO:0015689">
    <property type="term" value="P:molybdate ion transport"/>
    <property type="evidence" value="ECO:0007669"/>
    <property type="project" value="UniProtKB-UniRule"/>
</dbReference>
<evidence type="ECO:0000313" key="9">
    <source>
        <dbReference type="Proteomes" id="UP000035909"/>
    </source>
</evidence>
<comment type="caution">
    <text evidence="8">The sequence shown here is derived from an EMBL/GenBank/DDBJ whole genome shotgun (WGS) entry which is preliminary data.</text>
</comment>
<dbReference type="InterPro" id="IPR004606">
    <property type="entry name" value="Mop_domain"/>
</dbReference>
<dbReference type="NCBIfam" id="TIGR00638">
    <property type="entry name" value="Mop"/>
    <property type="match status" value="1"/>
</dbReference>
<dbReference type="InterPro" id="IPR005116">
    <property type="entry name" value="Transp-assoc_OB_typ1"/>
</dbReference>
<dbReference type="Proteomes" id="UP000035909">
    <property type="component" value="Unassembled WGS sequence"/>
</dbReference>
<dbReference type="InterPro" id="IPR036388">
    <property type="entry name" value="WH-like_DNA-bd_sf"/>
</dbReference>
<dbReference type="PROSITE" id="PS51866">
    <property type="entry name" value="MOP"/>
    <property type="match status" value="1"/>
</dbReference>
<dbReference type="GO" id="GO:0006355">
    <property type="term" value="P:regulation of DNA-templated transcription"/>
    <property type="evidence" value="ECO:0007669"/>
    <property type="project" value="InterPro"/>
</dbReference>
<dbReference type="InterPro" id="IPR003725">
    <property type="entry name" value="ModE-bd_N"/>
</dbReference>
<gene>
    <name evidence="8" type="ORF">ABT57_08775</name>
</gene>
<dbReference type="PANTHER" id="PTHR30432:SF1">
    <property type="entry name" value="DNA-BINDING TRANSCRIPTIONAL DUAL REGULATOR MODE"/>
    <property type="match status" value="1"/>
</dbReference>
<keyword evidence="4" id="KW-0677">Repeat</keyword>
<dbReference type="Gene3D" id="2.40.50.100">
    <property type="match status" value="2"/>
</dbReference>
<dbReference type="SUPFAM" id="SSF46785">
    <property type="entry name" value="Winged helix' DNA-binding domain"/>
    <property type="match status" value="1"/>
</dbReference>